<dbReference type="Proteomes" id="UP000574390">
    <property type="component" value="Unassembled WGS sequence"/>
</dbReference>
<proteinExistence type="predicted"/>
<feature type="transmembrane region" description="Helical" evidence="2">
    <location>
        <begin position="54"/>
        <end position="75"/>
    </location>
</feature>
<keyword evidence="2" id="KW-0472">Membrane</keyword>
<feature type="region of interest" description="Disordered" evidence="1">
    <location>
        <begin position="1"/>
        <end position="47"/>
    </location>
</feature>
<protein>
    <submittedName>
        <fullName evidence="3">Uncharacterized protein</fullName>
    </submittedName>
</protein>
<sequence>MCKLMKERRESRETFLTQQSTGQYRSRRLHPDAELDSPEPADATHPMEVDEEALLNELLLVAIAIVVYCPFWRLYASLDEDGRGQAHHSETDSSRTSDVVGGGVGRFYQRRPGRELHRTVQDELLF</sequence>
<keyword evidence="2" id="KW-0812">Transmembrane</keyword>
<feature type="compositionally biased region" description="Basic and acidic residues" evidence="1">
    <location>
        <begin position="82"/>
        <end position="95"/>
    </location>
</feature>
<evidence type="ECO:0000256" key="1">
    <source>
        <dbReference type="SAM" id="MobiDB-lite"/>
    </source>
</evidence>
<evidence type="ECO:0000313" key="3">
    <source>
        <dbReference type="EMBL" id="KAF4748949.1"/>
    </source>
</evidence>
<dbReference type="AlphaFoldDB" id="A0A7J6TU85"/>
<organism evidence="3 4">
    <name type="scientific">Perkinsus olseni</name>
    <name type="common">Perkinsus atlanticus</name>
    <dbReference type="NCBI Taxonomy" id="32597"/>
    <lineage>
        <taxon>Eukaryota</taxon>
        <taxon>Sar</taxon>
        <taxon>Alveolata</taxon>
        <taxon>Perkinsozoa</taxon>
        <taxon>Perkinsea</taxon>
        <taxon>Perkinsida</taxon>
        <taxon>Perkinsidae</taxon>
        <taxon>Perkinsus</taxon>
    </lineage>
</organism>
<gene>
    <name evidence="3" type="ORF">FOZ62_008860</name>
</gene>
<dbReference type="EMBL" id="JABANM010004631">
    <property type="protein sequence ID" value="KAF4748949.1"/>
    <property type="molecule type" value="Genomic_DNA"/>
</dbReference>
<feature type="region of interest" description="Disordered" evidence="1">
    <location>
        <begin position="82"/>
        <end position="104"/>
    </location>
</feature>
<comment type="caution">
    <text evidence="3">The sequence shown here is derived from an EMBL/GenBank/DDBJ whole genome shotgun (WGS) entry which is preliminary data.</text>
</comment>
<accession>A0A7J6TU85</accession>
<keyword evidence="2" id="KW-1133">Transmembrane helix</keyword>
<feature type="compositionally biased region" description="Basic and acidic residues" evidence="1">
    <location>
        <begin position="1"/>
        <end position="13"/>
    </location>
</feature>
<name>A0A7J6TU85_PEROL</name>
<reference evidence="3 4" key="1">
    <citation type="submission" date="2020-04" db="EMBL/GenBank/DDBJ databases">
        <title>Perkinsus olseni comparative genomics.</title>
        <authorList>
            <person name="Bogema D.R."/>
        </authorList>
    </citation>
    <scope>NUCLEOTIDE SEQUENCE [LARGE SCALE GENOMIC DNA]</scope>
    <source>
        <strain evidence="3">ATCC PRA-205</strain>
    </source>
</reference>
<feature type="compositionally biased region" description="Polar residues" evidence="1">
    <location>
        <begin position="14"/>
        <end position="24"/>
    </location>
</feature>
<evidence type="ECO:0000313" key="4">
    <source>
        <dbReference type="Proteomes" id="UP000574390"/>
    </source>
</evidence>
<evidence type="ECO:0000256" key="2">
    <source>
        <dbReference type="SAM" id="Phobius"/>
    </source>
</evidence>
<feature type="non-terminal residue" evidence="3">
    <location>
        <position position="126"/>
    </location>
</feature>